<dbReference type="InterPro" id="IPR036676">
    <property type="entry name" value="PurM-like_C_sf"/>
</dbReference>
<feature type="binding site" evidence="2">
    <location>
        <position position="50"/>
    </location>
    <ligand>
        <name>Mg(2+)</name>
        <dbReference type="ChEBI" id="CHEBI:18420"/>
        <label>1</label>
    </ligand>
</feature>
<feature type="binding site" evidence="2">
    <location>
        <position position="49"/>
    </location>
    <ligand>
        <name>Mg(2+)</name>
        <dbReference type="ChEBI" id="CHEBI:18420"/>
        <label>1</label>
    </ligand>
</feature>
<keyword evidence="2" id="KW-0067">ATP-binding</keyword>
<evidence type="ECO:0000256" key="1">
    <source>
        <dbReference type="ARBA" id="ARBA00022977"/>
    </source>
</evidence>
<reference evidence="5 6" key="1">
    <citation type="submission" date="2016-11" db="EMBL/GenBank/DDBJ databases">
        <authorList>
            <person name="Jaros S."/>
            <person name="Januszkiewicz K."/>
            <person name="Wedrychowicz H."/>
        </authorList>
    </citation>
    <scope>NUCLEOTIDE SEQUENCE [LARGE SCALE GENOMIC DNA]</scope>
    <source>
        <strain evidence="5 6">DSM 26910</strain>
    </source>
</reference>
<dbReference type="Pfam" id="PF00586">
    <property type="entry name" value="AIRS"/>
    <property type="match status" value="1"/>
</dbReference>
<feature type="domain" description="PurM-like N-terminal" evidence="3">
    <location>
        <begin position="31"/>
        <end position="144"/>
    </location>
</feature>
<dbReference type="STRING" id="1484053.SAMN05444274_102210"/>
<dbReference type="UniPathway" id="UPA00060">
    <property type="reaction ID" value="UER00142"/>
</dbReference>
<dbReference type="Proteomes" id="UP000184164">
    <property type="component" value="Unassembled WGS sequence"/>
</dbReference>
<feature type="binding site" evidence="2">
    <location>
        <position position="79"/>
    </location>
    <ligand>
        <name>Mg(2+)</name>
        <dbReference type="ChEBI" id="CHEBI:18420"/>
        <label>4</label>
    </ligand>
</feature>
<dbReference type="PANTHER" id="PTHR30270">
    <property type="entry name" value="THIAMINE-MONOPHOSPHATE KINASE"/>
    <property type="match status" value="1"/>
</dbReference>
<keyword evidence="6" id="KW-1185">Reference proteome</keyword>
<feature type="binding site" evidence="2">
    <location>
        <position position="48"/>
    </location>
    <ligand>
        <name>Mg(2+)</name>
        <dbReference type="ChEBI" id="CHEBI:18420"/>
        <label>4</label>
    </ligand>
</feature>
<feature type="binding site" evidence="2">
    <location>
        <position position="221"/>
    </location>
    <ligand>
        <name>ATP</name>
        <dbReference type="ChEBI" id="CHEBI:30616"/>
    </ligand>
</feature>
<dbReference type="InterPro" id="IPR036921">
    <property type="entry name" value="PurM-like_N_sf"/>
</dbReference>
<feature type="binding site" evidence="2">
    <location>
        <position position="79"/>
    </location>
    <ligand>
        <name>Mg(2+)</name>
        <dbReference type="ChEBI" id="CHEBI:18420"/>
        <label>3</label>
    </ligand>
</feature>
<dbReference type="NCBIfam" id="TIGR01379">
    <property type="entry name" value="thiL"/>
    <property type="match status" value="1"/>
</dbReference>
<keyword evidence="2" id="KW-0547">Nucleotide-binding</keyword>
<gene>
    <name evidence="2" type="primary">thiL</name>
    <name evidence="5" type="ORF">SAMN05444274_102210</name>
</gene>
<dbReference type="HAMAP" id="MF_02128">
    <property type="entry name" value="TMP_kinase"/>
    <property type="match status" value="1"/>
</dbReference>
<dbReference type="OrthoDB" id="9802811at2"/>
<dbReference type="Gene3D" id="3.90.650.10">
    <property type="entry name" value="PurM-like C-terminal domain"/>
    <property type="match status" value="1"/>
</dbReference>
<feature type="binding site" evidence="2">
    <location>
        <position position="33"/>
    </location>
    <ligand>
        <name>Mg(2+)</name>
        <dbReference type="ChEBI" id="CHEBI:18420"/>
        <label>4</label>
    </ligand>
</feature>
<dbReference type="Pfam" id="PF02769">
    <property type="entry name" value="AIRS_C"/>
    <property type="match status" value="1"/>
</dbReference>
<keyword evidence="2" id="KW-0460">Magnesium</keyword>
<dbReference type="GO" id="GO:0009228">
    <property type="term" value="P:thiamine biosynthetic process"/>
    <property type="evidence" value="ECO:0007669"/>
    <property type="project" value="UniProtKB-KW"/>
</dbReference>
<comment type="pathway">
    <text evidence="2">Cofactor biosynthesis; thiamine diphosphate biosynthesis; thiamine diphosphate from thiamine phosphate: step 1/1.</text>
</comment>
<comment type="catalytic activity">
    <reaction evidence="2">
        <text>thiamine phosphate + ATP = thiamine diphosphate + ADP</text>
        <dbReference type="Rhea" id="RHEA:15913"/>
        <dbReference type="ChEBI" id="CHEBI:30616"/>
        <dbReference type="ChEBI" id="CHEBI:37575"/>
        <dbReference type="ChEBI" id="CHEBI:58937"/>
        <dbReference type="ChEBI" id="CHEBI:456216"/>
        <dbReference type="EC" id="2.7.4.16"/>
    </reaction>
</comment>
<comment type="caution">
    <text evidence="2">Lacks conserved residue(s) required for the propagation of feature annotation.</text>
</comment>
<dbReference type="EC" id="2.7.4.16" evidence="2"/>
<keyword evidence="2" id="KW-0808">Transferase</keyword>
<comment type="similarity">
    <text evidence="2">Belongs to the thiamine-monophosphate kinase family.</text>
</comment>
<dbReference type="InterPro" id="IPR010918">
    <property type="entry name" value="PurM-like_C_dom"/>
</dbReference>
<feature type="binding site" evidence="2">
    <location>
        <position position="272"/>
    </location>
    <ligand>
        <name>substrate</name>
    </ligand>
</feature>
<evidence type="ECO:0000313" key="6">
    <source>
        <dbReference type="Proteomes" id="UP000184164"/>
    </source>
</evidence>
<dbReference type="GO" id="GO:0009229">
    <property type="term" value="P:thiamine diphosphate biosynthetic process"/>
    <property type="evidence" value="ECO:0007669"/>
    <property type="project" value="UniProtKB-UniRule"/>
</dbReference>
<feature type="binding site" evidence="2">
    <location>
        <position position="329"/>
    </location>
    <ligand>
        <name>substrate</name>
    </ligand>
</feature>
<feature type="binding site" evidence="2">
    <location>
        <position position="222"/>
    </location>
    <ligand>
        <name>Mg(2+)</name>
        <dbReference type="ChEBI" id="CHEBI:18420"/>
        <label>5</label>
    </ligand>
</feature>
<protein>
    <recommendedName>
        <fullName evidence="2">Thiamine-monophosphate kinase</fullName>
        <shortName evidence="2">TMP kinase</shortName>
        <shortName evidence="2">Thiamine-phosphate kinase</shortName>
        <ecNumber evidence="2">2.7.4.16</ecNumber>
    </recommendedName>
</protein>
<evidence type="ECO:0000256" key="2">
    <source>
        <dbReference type="HAMAP-Rule" id="MF_02128"/>
    </source>
</evidence>
<dbReference type="SUPFAM" id="SSF56042">
    <property type="entry name" value="PurM C-terminal domain-like"/>
    <property type="match status" value="1"/>
</dbReference>
<feature type="binding site" evidence="2">
    <location>
        <position position="79"/>
    </location>
    <ligand>
        <name>Mg(2+)</name>
        <dbReference type="ChEBI" id="CHEBI:18420"/>
        <label>2</label>
    </ligand>
</feature>
<feature type="binding site" evidence="2">
    <location>
        <position position="50"/>
    </location>
    <ligand>
        <name>Mg(2+)</name>
        <dbReference type="ChEBI" id="CHEBI:18420"/>
        <label>2</label>
    </ligand>
</feature>
<dbReference type="Gene3D" id="3.30.1330.10">
    <property type="entry name" value="PurM-like, N-terminal domain"/>
    <property type="match status" value="1"/>
</dbReference>
<dbReference type="AlphaFoldDB" id="A0A1M4VTX4"/>
<dbReference type="GO" id="GO:0005524">
    <property type="term" value="F:ATP binding"/>
    <property type="evidence" value="ECO:0007669"/>
    <property type="project" value="UniProtKB-UniRule"/>
</dbReference>
<dbReference type="GO" id="GO:0000287">
    <property type="term" value="F:magnesium ion binding"/>
    <property type="evidence" value="ECO:0007669"/>
    <property type="project" value="UniProtKB-UniRule"/>
</dbReference>
<evidence type="ECO:0000259" key="3">
    <source>
        <dbReference type="Pfam" id="PF00586"/>
    </source>
</evidence>
<feature type="binding site" evidence="2">
    <location>
        <position position="219"/>
    </location>
    <ligand>
        <name>Mg(2+)</name>
        <dbReference type="ChEBI" id="CHEBI:18420"/>
        <label>3</label>
    </ligand>
</feature>
<dbReference type="CDD" id="cd02194">
    <property type="entry name" value="ThiL"/>
    <property type="match status" value="1"/>
</dbReference>
<dbReference type="InterPro" id="IPR006283">
    <property type="entry name" value="ThiL-like"/>
</dbReference>
<dbReference type="GO" id="GO:0009030">
    <property type="term" value="F:thiamine-phosphate kinase activity"/>
    <property type="evidence" value="ECO:0007669"/>
    <property type="project" value="UniProtKB-UniRule"/>
</dbReference>
<dbReference type="RefSeq" id="WP_072999273.1">
    <property type="nucleotide sequence ID" value="NZ_FQUM01000002.1"/>
</dbReference>
<organism evidence="5 6">
    <name type="scientific">Mariniphaga anaerophila</name>
    <dbReference type="NCBI Taxonomy" id="1484053"/>
    <lineage>
        <taxon>Bacteria</taxon>
        <taxon>Pseudomonadati</taxon>
        <taxon>Bacteroidota</taxon>
        <taxon>Bacteroidia</taxon>
        <taxon>Marinilabiliales</taxon>
        <taxon>Prolixibacteraceae</taxon>
        <taxon>Mariniphaga</taxon>
    </lineage>
</organism>
<accession>A0A1M4VTX4</accession>
<dbReference type="SUPFAM" id="SSF55326">
    <property type="entry name" value="PurM N-terminal domain-like"/>
    <property type="match status" value="1"/>
</dbReference>
<feature type="binding site" evidence="2">
    <location>
        <begin position="126"/>
        <end position="127"/>
    </location>
    <ligand>
        <name>ATP</name>
        <dbReference type="ChEBI" id="CHEBI:30616"/>
    </ligand>
</feature>
<sequence length="334" mass="36732">MELKEIGEFGFIERFAPEFKTLLSKNVMGIGDDCAILPMNENSDLLVTTDMLIEEIHFLRDKITPWQLGYKSVAVNLSDIAAMGGTPLGTFLSIAIPPGISVEYLDEFMNGYHAISDNYETPLYGGDTTRSVKHLAINVCAIGKCPKGEARLRRNAKTGDLICVTGNLGDSAGGLQSMLSQLKTSEDIEYLLQRHHLPEPQMKAGQTLLGFSGVHAMLDISDGIASDLVHILKASKKSAHINLEKLPLSDPLKRVCELQNWSPEELASGGGEDYELLFTLAPEQLNDLQKAFSSRVGKPFYVIGEIENGEPVIQWYKNGQKVAFSKAGFNHFQE</sequence>
<keyword evidence="2" id="KW-0479">Metal-binding</keyword>
<evidence type="ECO:0000259" key="4">
    <source>
        <dbReference type="Pfam" id="PF02769"/>
    </source>
</evidence>
<feature type="binding site" evidence="2">
    <location>
        <position position="127"/>
    </location>
    <ligand>
        <name>Mg(2+)</name>
        <dbReference type="ChEBI" id="CHEBI:18420"/>
        <label>1</label>
    </ligand>
</feature>
<dbReference type="PIRSF" id="PIRSF005303">
    <property type="entry name" value="Thiam_monoph_kin"/>
    <property type="match status" value="1"/>
</dbReference>
<name>A0A1M4VTX4_9BACT</name>
<keyword evidence="1 2" id="KW-0784">Thiamine biosynthesis</keyword>
<proteinExistence type="inferred from homology"/>
<evidence type="ECO:0000313" key="5">
    <source>
        <dbReference type="EMBL" id="SHE72484.1"/>
    </source>
</evidence>
<feature type="binding site" evidence="2">
    <location>
        <position position="57"/>
    </location>
    <ligand>
        <name>substrate</name>
    </ligand>
</feature>
<feature type="binding site" evidence="2">
    <location>
        <position position="153"/>
    </location>
    <ligand>
        <name>ATP</name>
        <dbReference type="ChEBI" id="CHEBI:30616"/>
    </ligand>
</feature>
<comment type="function">
    <text evidence="2">Catalyzes the ATP-dependent phosphorylation of thiamine-monophosphate (TMP) to form thiamine-pyrophosphate (TPP), the active form of vitamin B1.</text>
</comment>
<keyword evidence="2 5" id="KW-0418">Kinase</keyword>
<dbReference type="PANTHER" id="PTHR30270:SF0">
    <property type="entry name" value="THIAMINE-MONOPHOSPHATE KINASE"/>
    <property type="match status" value="1"/>
</dbReference>
<dbReference type="EMBL" id="FQUM01000002">
    <property type="protein sequence ID" value="SHE72484.1"/>
    <property type="molecule type" value="Genomic_DNA"/>
</dbReference>
<dbReference type="InterPro" id="IPR016188">
    <property type="entry name" value="PurM-like_N"/>
</dbReference>
<feature type="binding site" evidence="2">
    <location>
        <position position="33"/>
    </location>
    <ligand>
        <name>Mg(2+)</name>
        <dbReference type="ChEBI" id="CHEBI:18420"/>
        <label>3</label>
    </ligand>
</feature>
<comment type="miscellaneous">
    <text evidence="2">Reaction mechanism of ThiL seems to utilize a direct, inline transfer of the gamma-phosphate of ATP to TMP rather than a phosphorylated enzyme intermediate.</text>
</comment>
<feature type="domain" description="PurM-like C-terminal" evidence="4">
    <location>
        <begin position="157"/>
        <end position="310"/>
    </location>
</feature>